<dbReference type="Gene3D" id="3.40.1260.20">
    <property type="entry name" value="Ribonuclease E, catalytic domain"/>
    <property type="match status" value="1"/>
</dbReference>
<comment type="subcellular location">
    <subcellularLocation>
        <location evidence="2">Cytoplasm</location>
    </subcellularLocation>
</comment>
<keyword evidence="5" id="KW-1003">Cell membrane</keyword>
<reference evidence="20" key="1">
    <citation type="submission" date="2015-02" db="EMBL/GenBank/DDBJ databases">
        <title>Description and complete genome sequence of the first cultured representative of the subdivision 5 of the Verrucomicrobia phylum.</title>
        <authorList>
            <person name="Spring S."/>
            <person name="Bunk B."/>
            <person name="Sproer C."/>
            <person name="Klenk H.-P."/>
        </authorList>
    </citation>
    <scope>NUCLEOTIDE SEQUENCE [LARGE SCALE GENOMIC DNA]</scope>
    <source>
        <strain evidence="20">L21-Fru-AB</strain>
    </source>
</reference>
<dbReference type="InterPro" id="IPR048583">
    <property type="entry name" value="RNase_E_G_thioredoxin-like"/>
</dbReference>
<evidence type="ECO:0000256" key="16">
    <source>
        <dbReference type="ARBA" id="ARBA00022884"/>
    </source>
</evidence>
<dbReference type="InterPro" id="IPR012340">
    <property type="entry name" value="NA-bd_OB-fold"/>
</dbReference>
<keyword evidence="17" id="KW-0472">Membrane</keyword>
<evidence type="ECO:0000259" key="18">
    <source>
        <dbReference type="SMART" id="SM00316"/>
    </source>
</evidence>
<protein>
    <recommendedName>
        <fullName evidence="4">Ribonuclease G</fullName>
    </recommendedName>
</protein>
<keyword evidence="20" id="KW-1185">Reference proteome</keyword>
<dbReference type="SMART" id="SM00316">
    <property type="entry name" value="S1"/>
    <property type="match status" value="1"/>
</dbReference>
<dbReference type="STRING" id="1307763.L21SP4_01004"/>
<evidence type="ECO:0000313" key="19">
    <source>
        <dbReference type="EMBL" id="AKJ64263.1"/>
    </source>
</evidence>
<dbReference type="InterPro" id="IPR004659">
    <property type="entry name" value="RNase_E/G"/>
</dbReference>
<evidence type="ECO:0000256" key="9">
    <source>
        <dbReference type="ARBA" id="ARBA00022694"/>
    </source>
</evidence>
<evidence type="ECO:0000256" key="14">
    <source>
        <dbReference type="ARBA" id="ARBA00022801"/>
    </source>
</evidence>
<keyword evidence="7" id="KW-0997">Cell inner membrane</keyword>
<keyword evidence="8" id="KW-0698">rRNA processing</keyword>
<evidence type="ECO:0000256" key="1">
    <source>
        <dbReference type="ARBA" id="ARBA00001946"/>
    </source>
</evidence>
<sequence>MLKKISKKIAGDRRMPREVVINVEKLETRVAVLEEGQLEDFHIERSETERLVGSIFKGKIQNLEDGLQAAFVDIGLKKNAFIHYWDMIPEDAARLERADGGGRGRGGGRRKKYKPGEMQKIHPVGSEIVVQVTKDAIGTKGPRVTANLSVPGRYLVMMPGSSLKGISRKIDDSKERARLKKILARLPLPEDVGVIVRTAGLGTRKTSFVRDVRTLLEIWTEIEKGIREHPAPCRLYQEPNLAERTVRDLLTEDIDRIYIDDRHEYEQLRQLVARFSRRAKGKVQLYEGSAPVFDYFEVEKQIENVFKKRVWLKSGGYLIFDETEALVAIDVNTGRHKGSKTQAESILEVNKEAAQEVSRQVRLRNIGGLLVVDFIDMKSKKDQQAVYRMLKEGLKKDKARTNVLPISQLGLLEMTRQRVEESVRDTTRTDCAYCEGRGKVKSPLSMSVEIQRRISAILRDKRVSHNLKVKVNPSILDRFRKEDEEDLLDLEHRFNGHLTFVSDPHLHMEDFMITREDDGEVLFRAHEG</sequence>
<organism evidence="19 20">
    <name type="scientific">Kiritimatiella glycovorans</name>
    <dbReference type="NCBI Taxonomy" id="1307763"/>
    <lineage>
        <taxon>Bacteria</taxon>
        <taxon>Pseudomonadati</taxon>
        <taxon>Kiritimatiellota</taxon>
        <taxon>Kiritimatiellia</taxon>
        <taxon>Kiritimatiellales</taxon>
        <taxon>Kiritimatiellaceae</taxon>
        <taxon>Kiritimatiella</taxon>
    </lineage>
</organism>
<name>A0A0G3ED64_9BACT</name>
<dbReference type="KEGG" id="vbl:L21SP4_01004"/>
<keyword evidence="15" id="KW-0460">Magnesium</keyword>
<evidence type="ECO:0000256" key="11">
    <source>
        <dbReference type="ARBA" id="ARBA00022723"/>
    </source>
</evidence>
<evidence type="ECO:0000256" key="13">
    <source>
        <dbReference type="ARBA" id="ARBA00022759"/>
    </source>
</evidence>
<dbReference type="InterPro" id="IPR003029">
    <property type="entry name" value="S1_domain"/>
</dbReference>
<dbReference type="Gene3D" id="2.40.50.140">
    <property type="entry name" value="Nucleic acid-binding proteins"/>
    <property type="match status" value="1"/>
</dbReference>
<dbReference type="OrthoDB" id="9804278at2"/>
<evidence type="ECO:0000256" key="3">
    <source>
        <dbReference type="ARBA" id="ARBA00005663"/>
    </source>
</evidence>
<dbReference type="AlphaFoldDB" id="A0A0G3ED64"/>
<dbReference type="GO" id="GO:0016787">
    <property type="term" value="F:hydrolase activity"/>
    <property type="evidence" value="ECO:0007669"/>
    <property type="project" value="UniProtKB-KW"/>
</dbReference>
<evidence type="ECO:0000256" key="8">
    <source>
        <dbReference type="ARBA" id="ARBA00022552"/>
    </source>
</evidence>
<keyword evidence="9" id="KW-0819">tRNA processing</keyword>
<dbReference type="PANTHER" id="PTHR30001:SF1">
    <property type="entry name" value="RIBONUCLEASE E_G-LIKE PROTEIN, CHLOROPLASTIC"/>
    <property type="match status" value="1"/>
</dbReference>
<dbReference type="InterPro" id="IPR019307">
    <property type="entry name" value="RNA-bd_AU-1/RNase_E/G"/>
</dbReference>
<dbReference type="PATRIC" id="fig|1609981.3.peg.1053"/>
<proteinExistence type="inferred from homology"/>
<evidence type="ECO:0000256" key="2">
    <source>
        <dbReference type="ARBA" id="ARBA00004496"/>
    </source>
</evidence>
<dbReference type="GO" id="GO:0006364">
    <property type="term" value="P:rRNA processing"/>
    <property type="evidence" value="ECO:0007669"/>
    <property type="project" value="UniProtKB-KW"/>
</dbReference>
<evidence type="ECO:0000256" key="4">
    <source>
        <dbReference type="ARBA" id="ARBA00017719"/>
    </source>
</evidence>
<evidence type="ECO:0000313" key="20">
    <source>
        <dbReference type="Proteomes" id="UP000035268"/>
    </source>
</evidence>
<dbReference type="PANTHER" id="PTHR30001">
    <property type="entry name" value="RIBONUCLEASE"/>
    <property type="match status" value="1"/>
</dbReference>
<keyword evidence="13" id="KW-0255">Endonuclease</keyword>
<accession>A0A0G3ED64</accession>
<comment type="cofactor">
    <cofactor evidence="1">
        <name>Mg(2+)</name>
        <dbReference type="ChEBI" id="CHEBI:18420"/>
    </cofactor>
</comment>
<dbReference type="Proteomes" id="UP000035268">
    <property type="component" value="Chromosome"/>
</dbReference>
<evidence type="ECO:0000256" key="5">
    <source>
        <dbReference type="ARBA" id="ARBA00022475"/>
    </source>
</evidence>
<dbReference type="NCBIfam" id="TIGR00757">
    <property type="entry name" value="RNaseEG"/>
    <property type="match status" value="1"/>
</dbReference>
<comment type="similarity">
    <text evidence="3">Belongs to the RNase E/G family. RNase G subfamily.</text>
</comment>
<dbReference type="GO" id="GO:0004540">
    <property type="term" value="F:RNA nuclease activity"/>
    <property type="evidence" value="ECO:0007669"/>
    <property type="project" value="InterPro"/>
</dbReference>
<dbReference type="EMBL" id="CP010904">
    <property type="protein sequence ID" value="AKJ64263.1"/>
    <property type="molecule type" value="Genomic_DNA"/>
</dbReference>
<feature type="domain" description="S1 motif" evidence="18">
    <location>
        <begin position="51"/>
        <end position="147"/>
    </location>
</feature>
<dbReference type="Pfam" id="PF20833">
    <property type="entry name" value="RNase_E_G_Thio"/>
    <property type="match status" value="1"/>
</dbReference>
<evidence type="ECO:0000256" key="6">
    <source>
        <dbReference type="ARBA" id="ARBA00022490"/>
    </source>
</evidence>
<gene>
    <name evidence="19" type="primary">rng</name>
    <name evidence="19" type="ORF">L21SP4_01004</name>
</gene>
<evidence type="ECO:0000256" key="10">
    <source>
        <dbReference type="ARBA" id="ARBA00022722"/>
    </source>
</evidence>
<evidence type="ECO:0000256" key="17">
    <source>
        <dbReference type="ARBA" id="ARBA00023136"/>
    </source>
</evidence>
<keyword evidence="14 19" id="KW-0378">Hydrolase</keyword>
<keyword evidence="11" id="KW-0479">Metal-binding</keyword>
<keyword evidence="6" id="KW-0963">Cytoplasm</keyword>
<dbReference type="GO" id="GO:0004519">
    <property type="term" value="F:endonuclease activity"/>
    <property type="evidence" value="ECO:0007669"/>
    <property type="project" value="UniProtKB-KW"/>
</dbReference>
<dbReference type="SUPFAM" id="SSF50249">
    <property type="entry name" value="Nucleic acid-binding proteins"/>
    <property type="match status" value="1"/>
</dbReference>
<evidence type="ECO:0000256" key="7">
    <source>
        <dbReference type="ARBA" id="ARBA00022519"/>
    </source>
</evidence>
<evidence type="ECO:0000256" key="12">
    <source>
        <dbReference type="ARBA" id="ARBA00022730"/>
    </source>
</evidence>
<evidence type="ECO:0000256" key="15">
    <source>
        <dbReference type="ARBA" id="ARBA00022842"/>
    </source>
</evidence>
<dbReference type="Pfam" id="PF10150">
    <property type="entry name" value="RNase_E_G"/>
    <property type="match status" value="1"/>
</dbReference>
<dbReference type="GO" id="GO:0046872">
    <property type="term" value="F:metal ion binding"/>
    <property type="evidence" value="ECO:0007669"/>
    <property type="project" value="UniProtKB-KW"/>
</dbReference>
<keyword evidence="16" id="KW-0694">RNA-binding</keyword>
<dbReference type="CDD" id="cd04453">
    <property type="entry name" value="S1_RNase_E"/>
    <property type="match status" value="1"/>
</dbReference>
<dbReference type="GO" id="GO:0019843">
    <property type="term" value="F:rRNA binding"/>
    <property type="evidence" value="ECO:0007669"/>
    <property type="project" value="UniProtKB-KW"/>
</dbReference>
<dbReference type="GO" id="GO:0005737">
    <property type="term" value="C:cytoplasm"/>
    <property type="evidence" value="ECO:0007669"/>
    <property type="project" value="UniProtKB-SubCell"/>
</dbReference>
<keyword evidence="10" id="KW-0540">Nuclease</keyword>
<reference evidence="19 20" key="2">
    <citation type="journal article" date="2016" name="ISME J.">
        <title>Characterization of the first cultured representative of Verrucomicrobia subdivision 5 indicates the proposal of a novel phylum.</title>
        <authorList>
            <person name="Spring S."/>
            <person name="Bunk B."/>
            <person name="Sproer C."/>
            <person name="Schumann P."/>
            <person name="Rohde M."/>
            <person name="Tindall B.J."/>
            <person name="Klenk H.P."/>
        </authorList>
    </citation>
    <scope>NUCLEOTIDE SEQUENCE [LARGE SCALE GENOMIC DNA]</scope>
    <source>
        <strain evidence="19 20">L21-Fru-AB</strain>
    </source>
</reference>
<keyword evidence="12" id="KW-0699">rRNA-binding</keyword>
<dbReference type="GO" id="GO:0008033">
    <property type="term" value="P:tRNA processing"/>
    <property type="evidence" value="ECO:0007669"/>
    <property type="project" value="UniProtKB-KW"/>
</dbReference>